<name>A0A0C2XB45_AMAMK</name>
<evidence type="ECO:0000256" key="5">
    <source>
        <dbReference type="ARBA" id="ARBA00023098"/>
    </source>
</evidence>
<evidence type="ECO:0000256" key="4">
    <source>
        <dbReference type="ARBA" id="ARBA00022963"/>
    </source>
</evidence>
<accession>A0A0C2XB45</accession>
<dbReference type="AlphaFoldDB" id="A0A0C2XB45"/>
<dbReference type="InterPro" id="IPR035892">
    <property type="entry name" value="C2_domain_sf"/>
</dbReference>
<dbReference type="PANTHER" id="PTHR10336:SF36">
    <property type="entry name" value="1-PHOSPHATIDYLINOSITOL 4,5-BISPHOSPHATE PHOSPHODIESTERASE BETA-4"/>
    <property type="match status" value="1"/>
</dbReference>
<dbReference type="PROSITE" id="PS50008">
    <property type="entry name" value="PIPLC_Y_DOMAIN"/>
    <property type="match status" value="1"/>
</dbReference>
<evidence type="ECO:0000256" key="7">
    <source>
        <dbReference type="RuleBase" id="RU361133"/>
    </source>
</evidence>
<keyword evidence="3" id="KW-0106">Calcium</keyword>
<sequence length="944" mass="106228">MPLSHESKKWMHRLSAHVPLPHLHHHQAQSSISLPISTDADNQWDLSVPQDLVQGTTLTKVSQKQQKQLTVSIDPNEGRILYKSRVSGIIPIESIKELRTGHEGAYYRDHFSLPASYDERWITIVHIRNCEYKTTHFVAPTLDVFNLWDQTLRRLHAVRQGLMQGLGNLEVREKLWEKIYWKDADSSGDKRLDSAEMRNLCCRLGILLSEPEFQSLFKQADTRNKGYLEYADFQQFAKIVKRRPEMETIYNKLCESTNGTLNLTVFQRFMREYQKSKLSDEELKAIFERHTAASASSSVQHTPDIQVTENTSPRKLDMRMDQFRTFLLSEDNSPFSEQNKGVWQDMTRPISEYYISSSHNTYLVGHQLVGVSTIEGYIRALLHSCRTVEMDIYDGTAGEPVVYHGNTLTFKVTVRDICQAISKYAFVTSPYPVMISAEIHCNVKQQDKMVEIMREIFDSALISTPDDGTKPKIDQLPSPDDLKGKILLKAKNPLVNKKLADLQAQRLAEVIAPEKAVNANESDYTSEGTSECTSEGTSDEGVIKSIFRRVRRRHRPPRHTPTPPQPTPEVGSLLPLNASGGSATATEIPEKSQKLLTTHKPKLSDALASLLVYTVGVTCLGLGAGIAHVSYAPEHIFSLSENKANRVMKSQTLDSSLGLPSAPGGEDEGSGDVVVANGSVRTGMWDLIKHNQGHLTRIYPKGTRVNSSNYEPHRYWAAGAQVAAINWQTFDLGYVINQSMFQRNGKSGYVLKPTPLRRIDNDELLSKRTDHFLEMTIISAQQLPRPLRHKNGQVVDKSVLDPYVEVSLHIPDWTQSPFIPPTTSGPEYSPPTERATAAQASSARTVSVRTRAIKNNGFNPVWNEDLCIPYDCVGGGEMQELIFVNVKVRQEGKDTSEDPIALHWLHCVPLGCLEQGFRHLPLYDSQLSQHLFATLFVQIRVRDA</sequence>
<dbReference type="STRING" id="946122.A0A0C2XB45"/>
<dbReference type="PROSITE" id="PS00018">
    <property type="entry name" value="EF_HAND_1"/>
    <property type="match status" value="1"/>
</dbReference>
<reference evidence="12 13" key="1">
    <citation type="submission" date="2014-04" db="EMBL/GenBank/DDBJ databases">
        <title>Evolutionary Origins and Diversification of the Mycorrhizal Mutualists.</title>
        <authorList>
            <consortium name="DOE Joint Genome Institute"/>
            <consortium name="Mycorrhizal Genomics Consortium"/>
            <person name="Kohler A."/>
            <person name="Kuo A."/>
            <person name="Nagy L.G."/>
            <person name="Floudas D."/>
            <person name="Copeland A."/>
            <person name="Barry K.W."/>
            <person name="Cichocki N."/>
            <person name="Veneault-Fourrey C."/>
            <person name="LaButti K."/>
            <person name="Lindquist E.A."/>
            <person name="Lipzen A."/>
            <person name="Lundell T."/>
            <person name="Morin E."/>
            <person name="Murat C."/>
            <person name="Riley R."/>
            <person name="Ohm R."/>
            <person name="Sun H."/>
            <person name="Tunlid A."/>
            <person name="Henrissat B."/>
            <person name="Grigoriev I.V."/>
            <person name="Hibbett D.S."/>
            <person name="Martin F."/>
        </authorList>
    </citation>
    <scope>NUCLEOTIDE SEQUENCE [LARGE SCALE GENOMIC DNA]</scope>
    <source>
        <strain evidence="12 13">Koide BX008</strain>
    </source>
</reference>
<evidence type="ECO:0000259" key="11">
    <source>
        <dbReference type="PROSITE" id="PS50222"/>
    </source>
</evidence>
<keyword evidence="2 7" id="KW-0378">Hydrolase</keyword>
<evidence type="ECO:0000313" key="12">
    <source>
        <dbReference type="EMBL" id="KIL66536.1"/>
    </source>
</evidence>
<feature type="region of interest" description="Disordered" evidence="8">
    <location>
        <begin position="818"/>
        <end position="841"/>
    </location>
</feature>
<dbReference type="SUPFAM" id="SSF51695">
    <property type="entry name" value="PLC-like phosphodiesterases"/>
    <property type="match status" value="1"/>
</dbReference>
<feature type="region of interest" description="Disordered" evidence="8">
    <location>
        <begin position="551"/>
        <end position="589"/>
    </location>
</feature>
<dbReference type="Pfam" id="PF00388">
    <property type="entry name" value="PI-PLC-X"/>
    <property type="match status" value="1"/>
</dbReference>
<dbReference type="Gene3D" id="2.30.29.30">
    <property type="entry name" value="Pleckstrin-homology domain (PH domain)/Phosphotyrosine-binding domain (PTB)"/>
    <property type="match status" value="1"/>
</dbReference>
<dbReference type="Gene3D" id="3.20.20.190">
    <property type="entry name" value="Phosphatidylinositol (PI) phosphodiesterase"/>
    <property type="match status" value="1"/>
</dbReference>
<dbReference type="PRINTS" id="PR00390">
    <property type="entry name" value="PHPHLIPASEC"/>
</dbReference>
<dbReference type="InterPro" id="IPR011992">
    <property type="entry name" value="EF-hand-dom_pair"/>
</dbReference>
<dbReference type="InterPro" id="IPR017946">
    <property type="entry name" value="PLC-like_Pdiesterase_TIM-brl"/>
</dbReference>
<dbReference type="Gene3D" id="1.10.238.10">
    <property type="entry name" value="EF-hand"/>
    <property type="match status" value="2"/>
</dbReference>
<dbReference type="SMART" id="SM00239">
    <property type="entry name" value="C2"/>
    <property type="match status" value="1"/>
</dbReference>
<dbReference type="GO" id="GO:0048015">
    <property type="term" value="P:phosphatidylinositol-mediated signaling"/>
    <property type="evidence" value="ECO:0007669"/>
    <property type="project" value="TreeGrafter"/>
</dbReference>
<evidence type="ECO:0000256" key="6">
    <source>
        <dbReference type="ARBA" id="ARBA00023224"/>
    </source>
</evidence>
<dbReference type="HOGENOM" id="CLU_002738_1_2_1"/>
<dbReference type="SUPFAM" id="SSF50729">
    <property type="entry name" value="PH domain-like"/>
    <property type="match status" value="1"/>
</dbReference>
<dbReference type="SMART" id="SM00149">
    <property type="entry name" value="PLCYc"/>
    <property type="match status" value="1"/>
</dbReference>
<dbReference type="Pfam" id="PF00387">
    <property type="entry name" value="PI-PLC-Y"/>
    <property type="match status" value="1"/>
</dbReference>
<evidence type="ECO:0000256" key="3">
    <source>
        <dbReference type="ARBA" id="ARBA00022837"/>
    </source>
</evidence>
<dbReference type="GO" id="GO:0051209">
    <property type="term" value="P:release of sequestered calcium ion into cytosol"/>
    <property type="evidence" value="ECO:0007669"/>
    <property type="project" value="TreeGrafter"/>
</dbReference>
<dbReference type="SMART" id="SM00148">
    <property type="entry name" value="PLCXc"/>
    <property type="match status" value="1"/>
</dbReference>
<keyword evidence="5 7" id="KW-0443">Lipid metabolism</keyword>
<dbReference type="Proteomes" id="UP000054549">
    <property type="component" value="Unassembled WGS sequence"/>
</dbReference>
<dbReference type="GO" id="GO:0016042">
    <property type="term" value="P:lipid catabolic process"/>
    <property type="evidence" value="ECO:0007669"/>
    <property type="project" value="UniProtKB-KW"/>
</dbReference>
<dbReference type="InterPro" id="IPR002048">
    <property type="entry name" value="EF_hand_dom"/>
</dbReference>
<dbReference type="PROSITE" id="PS50007">
    <property type="entry name" value="PIPLC_X_DOMAIN"/>
    <property type="match status" value="1"/>
</dbReference>
<dbReference type="InParanoid" id="A0A0C2XB45"/>
<dbReference type="SUPFAM" id="SSF49562">
    <property type="entry name" value="C2 domain (Calcium/lipid-binding domain, CaLB)"/>
    <property type="match status" value="1"/>
</dbReference>
<dbReference type="GO" id="GO:0004435">
    <property type="term" value="F:phosphatidylinositol-4,5-bisphosphate phospholipase C activity"/>
    <property type="evidence" value="ECO:0007669"/>
    <property type="project" value="UniProtKB-EC"/>
</dbReference>
<feature type="domain" description="PI-PLC Y-box" evidence="10">
    <location>
        <begin position="607"/>
        <end position="757"/>
    </location>
</feature>
<keyword evidence="6" id="KW-0807">Transducer</keyword>
<dbReference type="OrthoDB" id="269822at2759"/>
<comment type="catalytic activity">
    <reaction evidence="7">
        <text>a 1,2-diacyl-sn-glycero-3-phospho-(1D-myo-inositol-4,5-bisphosphate) + H2O = 1D-myo-inositol 1,4,5-trisphosphate + a 1,2-diacyl-sn-glycerol + H(+)</text>
        <dbReference type="Rhea" id="RHEA:33179"/>
        <dbReference type="ChEBI" id="CHEBI:15377"/>
        <dbReference type="ChEBI" id="CHEBI:15378"/>
        <dbReference type="ChEBI" id="CHEBI:17815"/>
        <dbReference type="ChEBI" id="CHEBI:58456"/>
        <dbReference type="ChEBI" id="CHEBI:203600"/>
        <dbReference type="EC" id="3.1.4.11"/>
    </reaction>
</comment>
<keyword evidence="4 7" id="KW-0442">Lipid degradation</keyword>
<dbReference type="InterPro" id="IPR037755">
    <property type="entry name" value="Plc1_PH"/>
</dbReference>
<keyword evidence="13" id="KW-1185">Reference proteome</keyword>
<dbReference type="EMBL" id="KN818235">
    <property type="protein sequence ID" value="KIL66536.1"/>
    <property type="molecule type" value="Genomic_DNA"/>
</dbReference>
<evidence type="ECO:0000259" key="9">
    <source>
        <dbReference type="PROSITE" id="PS50004"/>
    </source>
</evidence>
<dbReference type="PROSITE" id="PS50222">
    <property type="entry name" value="EF_HAND_2"/>
    <property type="match status" value="1"/>
</dbReference>
<dbReference type="InterPro" id="IPR001711">
    <property type="entry name" value="PLipase_C_Pinositol-sp_Y"/>
</dbReference>
<dbReference type="InterPro" id="IPR018247">
    <property type="entry name" value="EF_Hand_1_Ca_BS"/>
</dbReference>
<dbReference type="InterPro" id="IPR001192">
    <property type="entry name" value="PI-PLC_fam"/>
</dbReference>
<evidence type="ECO:0000256" key="8">
    <source>
        <dbReference type="SAM" id="MobiDB-lite"/>
    </source>
</evidence>
<dbReference type="Pfam" id="PF13499">
    <property type="entry name" value="EF-hand_7"/>
    <property type="match status" value="1"/>
</dbReference>
<dbReference type="GO" id="GO:0005509">
    <property type="term" value="F:calcium ion binding"/>
    <property type="evidence" value="ECO:0007669"/>
    <property type="project" value="InterPro"/>
</dbReference>
<dbReference type="PROSITE" id="PS50004">
    <property type="entry name" value="C2"/>
    <property type="match status" value="1"/>
</dbReference>
<dbReference type="FunCoup" id="A0A0C2XB45">
    <property type="interactions" value="142"/>
</dbReference>
<feature type="domain" description="C2" evidence="9">
    <location>
        <begin position="753"/>
        <end position="924"/>
    </location>
</feature>
<dbReference type="InterPro" id="IPR011993">
    <property type="entry name" value="PH-like_dom_sf"/>
</dbReference>
<dbReference type="Gene3D" id="2.60.40.150">
    <property type="entry name" value="C2 domain"/>
    <property type="match status" value="1"/>
</dbReference>
<dbReference type="SUPFAM" id="SSF47473">
    <property type="entry name" value="EF-hand"/>
    <property type="match status" value="1"/>
</dbReference>
<dbReference type="EC" id="3.1.4.11" evidence="1 7"/>
<evidence type="ECO:0000256" key="1">
    <source>
        <dbReference type="ARBA" id="ARBA00012368"/>
    </source>
</evidence>
<proteinExistence type="predicted"/>
<feature type="domain" description="EF-hand" evidence="11">
    <location>
        <begin position="208"/>
        <end position="243"/>
    </location>
</feature>
<dbReference type="CDD" id="cd08598">
    <property type="entry name" value="PI-PLC1c_yeast"/>
    <property type="match status" value="1"/>
</dbReference>
<evidence type="ECO:0000313" key="13">
    <source>
        <dbReference type="Proteomes" id="UP000054549"/>
    </source>
</evidence>
<dbReference type="Pfam" id="PF00168">
    <property type="entry name" value="C2"/>
    <property type="match status" value="2"/>
</dbReference>
<organism evidence="12 13">
    <name type="scientific">Amanita muscaria (strain Koide BX008)</name>
    <dbReference type="NCBI Taxonomy" id="946122"/>
    <lineage>
        <taxon>Eukaryota</taxon>
        <taxon>Fungi</taxon>
        <taxon>Dikarya</taxon>
        <taxon>Basidiomycota</taxon>
        <taxon>Agaricomycotina</taxon>
        <taxon>Agaricomycetes</taxon>
        <taxon>Agaricomycetidae</taxon>
        <taxon>Agaricales</taxon>
        <taxon>Pluteineae</taxon>
        <taxon>Amanitaceae</taxon>
        <taxon>Amanita</taxon>
    </lineage>
</organism>
<evidence type="ECO:0000259" key="10">
    <source>
        <dbReference type="PROSITE" id="PS50008"/>
    </source>
</evidence>
<gene>
    <name evidence="12" type="ORF">M378DRAFT_160517</name>
</gene>
<dbReference type="InterPro" id="IPR000008">
    <property type="entry name" value="C2_dom"/>
</dbReference>
<protein>
    <recommendedName>
        <fullName evidence="1 7">Phosphoinositide phospholipase C</fullName>
        <ecNumber evidence="1 7">3.1.4.11</ecNumber>
    </recommendedName>
</protein>
<dbReference type="CDD" id="cd00275">
    <property type="entry name" value="C2_PLC_like"/>
    <property type="match status" value="1"/>
</dbReference>
<evidence type="ECO:0000256" key="2">
    <source>
        <dbReference type="ARBA" id="ARBA00022801"/>
    </source>
</evidence>
<dbReference type="PANTHER" id="PTHR10336">
    <property type="entry name" value="PHOSPHOINOSITIDE-SPECIFIC PHOSPHOLIPASE C FAMILY PROTEIN"/>
    <property type="match status" value="1"/>
</dbReference>
<dbReference type="CDD" id="cd13360">
    <property type="entry name" value="PH_PLC_fungal"/>
    <property type="match status" value="1"/>
</dbReference>
<dbReference type="InterPro" id="IPR000909">
    <property type="entry name" value="PLipase_C_PInositol-sp_X_dom"/>
</dbReference>